<organism evidence="2 3">
    <name type="scientific">Skeletonema marinoi</name>
    <dbReference type="NCBI Taxonomy" id="267567"/>
    <lineage>
        <taxon>Eukaryota</taxon>
        <taxon>Sar</taxon>
        <taxon>Stramenopiles</taxon>
        <taxon>Ochrophyta</taxon>
        <taxon>Bacillariophyta</taxon>
        <taxon>Coscinodiscophyceae</taxon>
        <taxon>Thalassiosirophycidae</taxon>
        <taxon>Thalassiosirales</taxon>
        <taxon>Skeletonemataceae</taxon>
        <taxon>Skeletonema</taxon>
        <taxon>Skeletonema marinoi-dohrnii complex</taxon>
    </lineage>
</organism>
<name>A0AAD8XWK5_9STRA</name>
<evidence type="ECO:0000313" key="2">
    <source>
        <dbReference type="EMBL" id="KAK1734993.1"/>
    </source>
</evidence>
<accession>A0AAD8XWK5</accession>
<reference evidence="2" key="1">
    <citation type="submission" date="2023-06" db="EMBL/GenBank/DDBJ databases">
        <title>Survivors Of The Sea: Transcriptome response of Skeletonema marinoi to long-term dormancy.</title>
        <authorList>
            <person name="Pinder M.I.M."/>
            <person name="Kourtchenko O."/>
            <person name="Robertson E.K."/>
            <person name="Larsson T."/>
            <person name="Maumus F."/>
            <person name="Osuna-Cruz C.M."/>
            <person name="Vancaester E."/>
            <person name="Stenow R."/>
            <person name="Vandepoele K."/>
            <person name="Ploug H."/>
            <person name="Bruchert V."/>
            <person name="Godhe A."/>
            <person name="Topel M."/>
        </authorList>
    </citation>
    <scope>NUCLEOTIDE SEQUENCE</scope>
    <source>
        <strain evidence="2">R05AC</strain>
    </source>
</reference>
<protein>
    <submittedName>
        <fullName evidence="2">Uncharacterized protein</fullName>
    </submittedName>
</protein>
<feature type="compositionally biased region" description="Basic and acidic residues" evidence="1">
    <location>
        <begin position="40"/>
        <end position="52"/>
    </location>
</feature>
<evidence type="ECO:0000256" key="1">
    <source>
        <dbReference type="SAM" id="MobiDB-lite"/>
    </source>
</evidence>
<keyword evidence="3" id="KW-1185">Reference proteome</keyword>
<dbReference type="AlphaFoldDB" id="A0AAD8XWK5"/>
<proteinExistence type="predicted"/>
<gene>
    <name evidence="2" type="ORF">QTG54_014453</name>
</gene>
<dbReference type="EMBL" id="JATAAI010000036">
    <property type="protein sequence ID" value="KAK1734993.1"/>
    <property type="molecule type" value="Genomic_DNA"/>
</dbReference>
<feature type="region of interest" description="Disordered" evidence="1">
    <location>
        <begin position="30"/>
        <end position="53"/>
    </location>
</feature>
<dbReference type="Proteomes" id="UP001224775">
    <property type="component" value="Unassembled WGS sequence"/>
</dbReference>
<comment type="caution">
    <text evidence="2">The sequence shown here is derived from an EMBL/GenBank/DDBJ whole genome shotgun (WGS) entry which is preliminary data.</text>
</comment>
<sequence>MLQQMICRGCDYANKVREIEARLQQTCPFCRHPTPTTRRSQQERNEKSRKNDPVAIREIGMKHCSNGTAAGLGMRVRIIYLHFCIGRGKVLRRTRKRNYSIWKRLQLRPSQARYDLACHEGEMKGTIEQSNISSLLPTSDVIIQYKR</sequence>
<evidence type="ECO:0000313" key="3">
    <source>
        <dbReference type="Proteomes" id="UP001224775"/>
    </source>
</evidence>